<dbReference type="EMBL" id="MFBJ01000015">
    <property type="protein sequence ID" value="OGD96924.1"/>
    <property type="molecule type" value="Genomic_DNA"/>
</dbReference>
<comment type="caution">
    <text evidence="1">The sequence shown here is derived from an EMBL/GenBank/DDBJ whole genome shotgun (WGS) entry which is preliminary data.</text>
</comment>
<evidence type="ECO:0000313" key="2">
    <source>
        <dbReference type="Proteomes" id="UP000176666"/>
    </source>
</evidence>
<dbReference type="Proteomes" id="UP000176666">
    <property type="component" value="Unassembled WGS sequence"/>
</dbReference>
<sequence length="149" mass="17083">MVIEREKQEKTLWQIRLHELIGRSSHKKIETPYARVDIQRGSDTGNCDWTVRITGLQSGLREVIYELDERDGLVLIRGVNSLPYNIAGLQAGIFSRIDPNGECQNFELKDESVPHQLKDAFRNQVEHIVRYVENANRNAKPNNIGSKKS</sequence>
<dbReference type="AlphaFoldDB" id="A0A1F5GYP9"/>
<reference evidence="1 2" key="1">
    <citation type="journal article" date="2016" name="Nat. Commun.">
        <title>Thousands of microbial genomes shed light on interconnected biogeochemical processes in an aquifer system.</title>
        <authorList>
            <person name="Anantharaman K."/>
            <person name="Brown C.T."/>
            <person name="Hug L.A."/>
            <person name="Sharon I."/>
            <person name="Castelle C.J."/>
            <person name="Probst A.J."/>
            <person name="Thomas B.C."/>
            <person name="Singh A."/>
            <person name="Wilkins M.J."/>
            <person name="Karaoz U."/>
            <person name="Brodie E.L."/>
            <person name="Williams K.H."/>
            <person name="Hubbard S.S."/>
            <person name="Banfield J.F."/>
        </authorList>
    </citation>
    <scope>NUCLEOTIDE SEQUENCE [LARGE SCALE GENOMIC DNA]</scope>
</reference>
<evidence type="ECO:0000313" key="1">
    <source>
        <dbReference type="EMBL" id="OGD96924.1"/>
    </source>
</evidence>
<accession>A0A1F5GYP9</accession>
<gene>
    <name evidence="1" type="ORF">A3F02_00505</name>
</gene>
<name>A0A1F5GYP9_9BACT</name>
<proteinExistence type="predicted"/>
<protein>
    <submittedName>
        <fullName evidence="1">Uncharacterized protein</fullName>
    </submittedName>
</protein>
<organism evidence="1 2">
    <name type="scientific">Candidatus Curtissbacteria bacterium RIFCSPHIGHO2_12_FULL_38_9b</name>
    <dbReference type="NCBI Taxonomy" id="1797720"/>
    <lineage>
        <taxon>Bacteria</taxon>
        <taxon>Candidatus Curtissiibacteriota</taxon>
    </lineage>
</organism>